<keyword evidence="3" id="KW-1185">Reference proteome</keyword>
<reference evidence="2 3" key="1">
    <citation type="submission" date="2020-03" db="EMBL/GenBank/DDBJ databases">
        <title>Genomic Encyclopedia of Type Strains, Phase IV (KMG-IV): sequencing the most valuable type-strain genomes for metagenomic binning, comparative biology and taxonomic classification.</title>
        <authorList>
            <person name="Goeker M."/>
        </authorList>
    </citation>
    <scope>NUCLEOTIDE SEQUENCE [LARGE SCALE GENOMIC DNA]</scope>
    <source>
        <strain evidence="2 3">DSM 19867</strain>
    </source>
</reference>
<sequence>MKTFLIASAALSVVLLASASAQSIPTLSEYLTACTRDTTTCRLKMKDYVVNALAAKVICLPKNVSETDAGSEMLSWLRSSAADKLSKEPYDDALYEAAVKLYPCGDAAKP</sequence>
<proteinExistence type="predicted"/>
<dbReference type="Proteomes" id="UP000570514">
    <property type="component" value="Unassembled WGS sequence"/>
</dbReference>
<evidence type="ECO:0000313" key="2">
    <source>
        <dbReference type="EMBL" id="NIK87717.1"/>
    </source>
</evidence>
<evidence type="ECO:0000256" key="1">
    <source>
        <dbReference type="SAM" id="SignalP"/>
    </source>
</evidence>
<dbReference type="EMBL" id="JAASRM010000001">
    <property type="protein sequence ID" value="NIK87717.1"/>
    <property type="molecule type" value="Genomic_DNA"/>
</dbReference>
<evidence type="ECO:0000313" key="3">
    <source>
        <dbReference type="Proteomes" id="UP000570514"/>
    </source>
</evidence>
<comment type="caution">
    <text evidence="2">The sequence shown here is derived from an EMBL/GenBank/DDBJ whole genome shotgun (WGS) entry which is preliminary data.</text>
</comment>
<evidence type="ECO:0008006" key="4">
    <source>
        <dbReference type="Google" id="ProtNLM"/>
    </source>
</evidence>
<organism evidence="2 3">
    <name type="scientific">Rhizomicrobium palustre</name>
    <dbReference type="NCBI Taxonomy" id="189966"/>
    <lineage>
        <taxon>Bacteria</taxon>
        <taxon>Pseudomonadati</taxon>
        <taxon>Pseudomonadota</taxon>
        <taxon>Alphaproteobacteria</taxon>
        <taxon>Micropepsales</taxon>
        <taxon>Micropepsaceae</taxon>
        <taxon>Rhizomicrobium</taxon>
    </lineage>
</organism>
<dbReference type="AlphaFoldDB" id="A0A846MXK9"/>
<name>A0A846MXK9_9PROT</name>
<feature type="chain" id="PRO_5033064071" description="Rap1a immunity protein domain-containing protein" evidence="1">
    <location>
        <begin position="24"/>
        <end position="110"/>
    </location>
</feature>
<feature type="signal peptide" evidence="1">
    <location>
        <begin position="1"/>
        <end position="23"/>
    </location>
</feature>
<keyword evidence="1" id="KW-0732">Signal</keyword>
<gene>
    <name evidence="2" type="ORF">FHS83_001035</name>
</gene>
<protein>
    <recommendedName>
        <fullName evidence="4">Rap1a immunity protein domain-containing protein</fullName>
    </recommendedName>
</protein>
<dbReference type="RefSeq" id="WP_167081569.1">
    <property type="nucleotide sequence ID" value="NZ_BAAADC010000001.1"/>
</dbReference>
<accession>A0A846MXK9</accession>